<dbReference type="Gramene" id="OIT34340">
    <property type="protein sequence ID" value="OIT34340"/>
    <property type="gene ID" value="A4A49_61236"/>
</dbReference>
<protein>
    <recommendedName>
        <fullName evidence="2">Neprosin PEP catalytic domain-containing protein</fullName>
    </recommendedName>
</protein>
<dbReference type="Pfam" id="PF03080">
    <property type="entry name" value="Neprosin"/>
    <property type="match status" value="1"/>
</dbReference>
<dbReference type="Gene3D" id="3.90.1320.10">
    <property type="entry name" value="Outer-capsid protein sigma 3, large lobe"/>
    <property type="match status" value="1"/>
</dbReference>
<sequence length="410" mass="47190">QVILMDQRIIRQTFLVLYLLLSYDGVQGKIKLSKVEELELEKQLKLINKPSIKIIKTKYGDTYNCVDFYKQPAFDHPMLKYHDFIRRHMKPTLGRSKQNSNASTTNWSSMIWSKDGGCPFGTVPIKKITKEDLVRQMNMPPPEDVTYDTELTTTFNKSDSKRGYISSSKGYKLAIVRILKNPNDKFVGAGMTPSIWKPYAEGQQHSACRLIIKKGSDILQVGWRVDPTLYGDNKTRFFVHFQAGNTHCFNMLCPGFVQVSNEMPADMTFDTISHRGDKYSWEFAMNIHRDQSNGNWWVLVDETYEQVGFWPQKIFTSLASFADNVEWGGVAYNPPGVREPPMGSSYFPFGYSNYDAYCRRLYVLNDEGTTINVDKTNIYLDDYRLYRVLDFPHIGPGEFKHCVFYGGPGE</sequence>
<name>A0A314KYE2_NICAT</name>
<dbReference type="PANTHER" id="PTHR31589">
    <property type="entry name" value="PROTEIN, PUTATIVE (DUF239)-RELATED-RELATED"/>
    <property type="match status" value="1"/>
</dbReference>
<dbReference type="PROSITE" id="PS52045">
    <property type="entry name" value="NEPROSIN_PEP_CD"/>
    <property type="match status" value="1"/>
</dbReference>
<evidence type="ECO:0000313" key="4">
    <source>
        <dbReference type="Proteomes" id="UP000187609"/>
    </source>
</evidence>
<dbReference type="InterPro" id="IPR004314">
    <property type="entry name" value="Neprosin"/>
</dbReference>
<gene>
    <name evidence="3" type="ORF">A4A49_61236</name>
</gene>
<feature type="signal peptide" evidence="1">
    <location>
        <begin position="1"/>
        <end position="28"/>
    </location>
</feature>
<keyword evidence="4" id="KW-1185">Reference proteome</keyword>
<dbReference type="STRING" id="49451.A0A314KYE2"/>
<dbReference type="EMBL" id="MJEQ01000726">
    <property type="protein sequence ID" value="OIT34340.1"/>
    <property type="molecule type" value="Genomic_DNA"/>
</dbReference>
<feature type="domain" description="Neprosin PEP catalytic" evidence="2">
    <location>
        <begin position="166"/>
        <end position="410"/>
    </location>
</feature>
<dbReference type="InterPro" id="IPR025521">
    <property type="entry name" value="Neprosin_propep"/>
</dbReference>
<comment type="caution">
    <text evidence="3">The sequence shown here is derived from an EMBL/GenBank/DDBJ whole genome shotgun (WGS) entry which is preliminary data.</text>
</comment>
<dbReference type="SMR" id="A0A314KYE2"/>
<feature type="non-terminal residue" evidence="3">
    <location>
        <position position="1"/>
    </location>
</feature>
<dbReference type="Pfam" id="PF14365">
    <property type="entry name" value="Neprosin_AP"/>
    <property type="match status" value="1"/>
</dbReference>
<dbReference type="InterPro" id="IPR053168">
    <property type="entry name" value="Glutamic_endopeptidase"/>
</dbReference>
<evidence type="ECO:0000256" key="1">
    <source>
        <dbReference type="SAM" id="SignalP"/>
    </source>
</evidence>
<dbReference type="Proteomes" id="UP000187609">
    <property type="component" value="Unassembled WGS sequence"/>
</dbReference>
<accession>A0A314KYE2</accession>
<dbReference type="AlphaFoldDB" id="A0A314KYE2"/>
<feature type="chain" id="PRO_5016254837" description="Neprosin PEP catalytic domain-containing protein" evidence="1">
    <location>
        <begin position="29"/>
        <end position="410"/>
    </location>
</feature>
<dbReference type="PANTHER" id="PTHR31589:SF223">
    <property type="entry name" value="PROTEIN, PUTATIVE (DUF239)-RELATED"/>
    <property type="match status" value="1"/>
</dbReference>
<reference evidence="3" key="1">
    <citation type="submission" date="2016-11" db="EMBL/GenBank/DDBJ databases">
        <title>The genome of Nicotiana attenuata.</title>
        <authorList>
            <person name="Xu S."/>
            <person name="Brockmoeller T."/>
            <person name="Gaquerel E."/>
            <person name="Navarro A."/>
            <person name="Kuhl H."/>
            <person name="Gase K."/>
            <person name="Ling Z."/>
            <person name="Zhou W."/>
            <person name="Kreitzer C."/>
            <person name="Stanke M."/>
            <person name="Tang H."/>
            <person name="Lyons E."/>
            <person name="Pandey P."/>
            <person name="Pandey S.P."/>
            <person name="Timmermann B."/>
            <person name="Baldwin I.T."/>
        </authorList>
    </citation>
    <scope>NUCLEOTIDE SEQUENCE [LARGE SCALE GENOMIC DNA]</scope>
    <source>
        <strain evidence="3">UT</strain>
    </source>
</reference>
<keyword evidence="1" id="KW-0732">Signal</keyword>
<organism evidence="3 4">
    <name type="scientific">Nicotiana attenuata</name>
    <name type="common">Coyote tobacco</name>
    <dbReference type="NCBI Taxonomy" id="49451"/>
    <lineage>
        <taxon>Eukaryota</taxon>
        <taxon>Viridiplantae</taxon>
        <taxon>Streptophyta</taxon>
        <taxon>Embryophyta</taxon>
        <taxon>Tracheophyta</taxon>
        <taxon>Spermatophyta</taxon>
        <taxon>Magnoliopsida</taxon>
        <taxon>eudicotyledons</taxon>
        <taxon>Gunneridae</taxon>
        <taxon>Pentapetalae</taxon>
        <taxon>asterids</taxon>
        <taxon>lamiids</taxon>
        <taxon>Solanales</taxon>
        <taxon>Solanaceae</taxon>
        <taxon>Nicotianoideae</taxon>
        <taxon>Nicotianeae</taxon>
        <taxon>Nicotiana</taxon>
    </lineage>
</organism>
<evidence type="ECO:0000313" key="3">
    <source>
        <dbReference type="EMBL" id="OIT34340.1"/>
    </source>
</evidence>
<feature type="non-terminal residue" evidence="3">
    <location>
        <position position="410"/>
    </location>
</feature>
<proteinExistence type="predicted"/>
<evidence type="ECO:0000259" key="2">
    <source>
        <dbReference type="PROSITE" id="PS52045"/>
    </source>
</evidence>